<dbReference type="PANTHER" id="PTHR33288">
    <property type="match status" value="1"/>
</dbReference>
<organism evidence="8">
    <name type="scientific">Karenia mikimotoi</name>
    <name type="common">Red tide dinoflagellate</name>
    <name type="synonym">Gymnodinium mikimotoi</name>
    <dbReference type="NCBI Taxonomy" id="225107"/>
    <lineage>
        <taxon>Eukaryota</taxon>
        <taxon>Sar</taxon>
        <taxon>Alveolata</taxon>
        <taxon>Dinophyceae</taxon>
        <taxon>Gymnodiniales</taxon>
        <taxon>Kareniaceae</taxon>
        <taxon>Karenia</taxon>
    </lineage>
</organism>
<evidence type="ECO:0000256" key="4">
    <source>
        <dbReference type="ARBA" id="ARBA00022989"/>
    </source>
</evidence>
<evidence type="ECO:0000256" key="1">
    <source>
        <dbReference type="ARBA" id="ARBA00004370"/>
    </source>
</evidence>
<dbReference type="GO" id="GO:0016491">
    <property type="term" value="F:oxidoreductase activity"/>
    <property type="evidence" value="ECO:0007669"/>
    <property type="project" value="UniProtKB-KW"/>
</dbReference>
<protein>
    <submittedName>
        <fullName evidence="8">Apocytochrome f</fullName>
        <ecNumber evidence="8">1.10.9.1</ecNumber>
    </submittedName>
</protein>
<evidence type="ECO:0000256" key="6">
    <source>
        <dbReference type="ARBA" id="ARBA00023136"/>
    </source>
</evidence>
<feature type="non-terminal residue" evidence="8">
    <location>
        <position position="1"/>
    </location>
</feature>
<keyword evidence="5" id="KW-0793">Thylakoid</keyword>
<dbReference type="PRINTS" id="PR00610">
    <property type="entry name" value="CYTOCHROMEF"/>
</dbReference>
<feature type="domain" description="Cytochrome f large" evidence="7">
    <location>
        <begin position="1"/>
        <end position="142"/>
    </location>
</feature>
<reference evidence="8" key="1">
    <citation type="journal article" date="2016" name="Plant Mol. Biol.">
        <title>Diversity of transcripts and transcript processing forms in plastids of the dinoflagellate alga Karenia mikimotoi.</title>
        <authorList>
            <person name="Dorrell R.G."/>
            <person name="Hinksman G.A."/>
            <person name="Howe C.J."/>
        </authorList>
    </citation>
    <scope>NUCLEOTIDE SEQUENCE</scope>
    <source>
        <strain evidence="8">RCC1513</strain>
    </source>
</reference>
<dbReference type="PROSITE" id="PS51010">
    <property type="entry name" value="CYTF"/>
    <property type="match status" value="1"/>
</dbReference>
<dbReference type="SUPFAM" id="SSF49441">
    <property type="entry name" value="Cytochrome f, large domain"/>
    <property type="match status" value="1"/>
</dbReference>
<dbReference type="GO" id="GO:0009055">
    <property type="term" value="F:electron transfer activity"/>
    <property type="evidence" value="ECO:0007669"/>
    <property type="project" value="InterPro"/>
</dbReference>
<proteinExistence type="predicted"/>
<dbReference type="GO" id="GO:0005506">
    <property type="term" value="F:iron ion binding"/>
    <property type="evidence" value="ECO:0007669"/>
    <property type="project" value="InterPro"/>
</dbReference>
<evidence type="ECO:0000256" key="3">
    <source>
        <dbReference type="ARBA" id="ARBA00022692"/>
    </source>
</evidence>
<dbReference type="EMBL" id="KM065592">
    <property type="protein sequence ID" value="AIG99473.1"/>
    <property type="molecule type" value="Transcribed_RNA"/>
</dbReference>
<dbReference type="GO" id="GO:0042651">
    <property type="term" value="C:thylakoid membrane"/>
    <property type="evidence" value="ECO:0007669"/>
    <property type="project" value="InterPro"/>
</dbReference>
<dbReference type="InterPro" id="IPR024094">
    <property type="entry name" value="Cyt_f_lg_dom"/>
</dbReference>
<dbReference type="Pfam" id="PF16639">
    <property type="entry name" value="Apocytochr_F_N"/>
    <property type="match status" value="1"/>
</dbReference>
<name>A0A0U1WP47_KARMI</name>
<comment type="subcellular location">
    <subcellularLocation>
        <location evidence="1">Membrane</location>
    </subcellularLocation>
</comment>
<dbReference type="Gene3D" id="2.60.40.830">
    <property type="entry name" value="Cytochrome f large domain"/>
    <property type="match status" value="1"/>
</dbReference>
<keyword evidence="4" id="KW-1133">Transmembrane helix</keyword>
<keyword evidence="6" id="KW-0472">Membrane</keyword>
<keyword evidence="3" id="KW-0812">Transmembrane</keyword>
<keyword evidence="8" id="KW-0934">Plastid</keyword>
<evidence type="ECO:0000256" key="5">
    <source>
        <dbReference type="ARBA" id="ARBA00023078"/>
    </source>
</evidence>
<sequence>PIFAQNLYSDPSDATGRIVCSNCNLASASLALTSPASVLPDSVFTVSLALPYYSSSSFHLASLGTPSAPSFGSLVLLPPGFTLPPKQRLSSSLKLATAGLFLQPYSSAHDNFVVLGPVPASAPSHSAAAYSFTFPVLAPPSAPSSAPATYALVAAANIGPAQLFPTGLPTNNLLPSAQGSATRCNALSLVTRSQSQLLATTEARSPARASSTLRALPASLSLSSAVGDYGTTTAPSGSLLSGFGQAATELSLVNPARLTALLQFLLACSLSQFSLLAKNAQATL</sequence>
<accession>A0A0U1WP47</accession>
<dbReference type="Gene3D" id="2.40.50.100">
    <property type="match status" value="1"/>
</dbReference>
<keyword evidence="8" id="KW-0150">Chloroplast</keyword>
<dbReference type="GO" id="GO:0015979">
    <property type="term" value="P:photosynthesis"/>
    <property type="evidence" value="ECO:0007669"/>
    <property type="project" value="UniProtKB-KW"/>
</dbReference>
<dbReference type="InterPro" id="IPR036826">
    <property type="entry name" value="Cyt_f_lg_dom_sf"/>
</dbReference>
<evidence type="ECO:0000259" key="7">
    <source>
        <dbReference type="Pfam" id="PF16639"/>
    </source>
</evidence>
<dbReference type="GO" id="GO:0020037">
    <property type="term" value="F:heme binding"/>
    <property type="evidence" value="ECO:0007669"/>
    <property type="project" value="InterPro"/>
</dbReference>
<dbReference type="PANTHER" id="PTHR33288:SF10">
    <property type="entry name" value="CYTOCHROME F"/>
    <property type="match status" value="1"/>
</dbReference>
<keyword evidence="8" id="KW-0560">Oxidoreductase</keyword>
<keyword evidence="2" id="KW-0602">Photosynthesis</keyword>
<evidence type="ECO:0000313" key="8">
    <source>
        <dbReference type="EMBL" id="AIG99473.1"/>
    </source>
</evidence>
<gene>
    <name evidence="8" type="primary">petA</name>
</gene>
<geneLocation type="chloroplast" evidence="8"/>
<dbReference type="AlphaFoldDB" id="A0A0U1WP47"/>
<dbReference type="EC" id="1.10.9.1" evidence="8"/>
<dbReference type="InterPro" id="IPR002325">
    <property type="entry name" value="Cyt_f"/>
</dbReference>
<evidence type="ECO:0000256" key="2">
    <source>
        <dbReference type="ARBA" id="ARBA00022531"/>
    </source>
</evidence>